<dbReference type="InterPro" id="IPR032710">
    <property type="entry name" value="NTF2-like_dom_sf"/>
</dbReference>
<dbReference type="SUPFAM" id="SSF54427">
    <property type="entry name" value="NTF2-like"/>
    <property type="match status" value="2"/>
</dbReference>
<dbReference type="PANTHER" id="PTHR38436:SF1">
    <property type="entry name" value="ESTER CYCLASE"/>
    <property type="match status" value="1"/>
</dbReference>
<dbReference type="InterPro" id="IPR009959">
    <property type="entry name" value="Cyclase_SnoaL-like"/>
</dbReference>
<evidence type="ECO:0000313" key="1">
    <source>
        <dbReference type="EMBL" id="GFE50178.1"/>
    </source>
</evidence>
<proteinExistence type="predicted"/>
<reference evidence="1 2" key="1">
    <citation type="submission" date="2019-12" db="EMBL/GenBank/DDBJ databases">
        <title>Roseobacter cerasinus sp. nov., isolated from seawater around aquaculture.</title>
        <authorList>
            <person name="Muramatsu S."/>
            <person name="Takabe Y."/>
            <person name="Mori K."/>
            <person name="Takaichi S."/>
            <person name="Hanada S."/>
        </authorList>
    </citation>
    <scope>NUCLEOTIDE SEQUENCE [LARGE SCALE GENOMIC DNA]</scope>
    <source>
        <strain evidence="1 2">AI77</strain>
    </source>
</reference>
<dbReference type="EMBL" id="BLIV01000003">
    <property type="protein sequence ID" value="GFE50178.1"/>
    <property type="molecule type" value="Genomic_DNA"/>
</dbReference>
<sequence length="334" mass="36828">MPDLQTAKHLVQAHSAALAEATPGTVASVLAARMAPDCYWYGMHPFHEQTGPAAIAEAFWVPFLTAFARVQRREDIFFAGQNEIDGFQGVWTCSMGHLMGLFDAPFLGIPATRKMAFLRYAEFNQIEDGQITQSALFIDLLHLMLQAGLSPLPARQTGQHLIQPGPLTHDGLLYDAQEPAEGARTLARINHMIGSITRANATATPLPPAQELAQDWADDMIWWGPAGIGASYTIDRYIEQHQAPFRLGLSGRAFNGHLCRMAEGTYGGFFGWPNLTLTNTGGFMGLPVNDARADMRVVDIYRRDGDKLAENWVFIDMLHFLKMQGVDLLADLAD</sequence>
<accession>A0A640VNZ7</accession>
<name>A0A640VNZ7_9RHOB</name>
<dbReference type="Proteomes" id="UP000436522">
    <property type="component" value="Unassembled WGS sequence"/>
</dbReference>
<dbReference type="GO" id="GO:0030638">
    <property type="term" value="P:polyketide metabolic process"/>
    <property type="evidence" value="ECO:0007669"/>
    <property type="project" value="InterPro"/>
</dbReference>
<evidence type="ECO:0000313" key="2">
    <source>
        <dbReference type="Proteomes" id="UP000436522"/>
    </source>
</evidence>
<organism evidence="1 2">
    <name type="scientific">Roseobacter cerasinus</name>
    <dbReference type="NCBI Taxonomy" id="2602289"/>
    <lineage>
        <taxon>Bacteria</taxon>
        <taxon>Pseudomonadati</taxon>
        <taxon>Pseudomonadota</taxon>
        <taxon>Alphaproteobacteria</taxon>
        <taxon>Rhodobacterales</taxon>
        <taxon>Roseobacteraceae</taxon>
        <taxon>Roseobacter</taxon>
    </lineage>
</organism>
<gene>
    <name evidence="1" type="ORF">So717_19310</name>
</gene>
<keyword evidence="2" id="KW-1185">Reference proteome</keyword>
<dbReference type="AlphaFoldDB" id="A0A640VNZ7"/>
<dbReference type="PANTHER" id="PTHR38436">
    <property type="entry name" value="POLYKETIDE CYCLASE SNOAL-LIKE DOMAIN"/>
    <property type="match status" value="1"/>
</dbReference>
<dbReference type="Gene3D" id="3.10.450.50">
    <property type="match status" value="2"/>
</dbReference>
<comment type="caution">
    <text evidence="1">The sequence shown here is derived from an EMBL/GenBank/DDBJ whole genome shotgun (WGS) entry which is preliminary data.</text>
</comment>
<protein>
    <submittedName>
        <fullName evidence="1">Polyketide cyclase</fullName>
    </submittedName>
</protein>